<sequence>MAEVARLKELQIILTTHSPYVLEEIPSEGRVYIMDGASGKSIVTGVSPEFAMTRMDEEQHPECDIYVEDEIAKKLMSEMLFIGDKDVLSRCQIIPFGSAQVGIALGMMASQNRFPRPSLVFLDGDQTASPGCNLLPGGDVPERVVFESLAQKNWGNVYERIGRQPSETIDALNRSMTQDDHHDWLKSAANELVIGTDTLWQALASVWAGMPENVTDIANVTDKVRQALI</sequence>
<protein>
    <recommendedName>
        <fullName evidence="3">ATPase AAA-type core domain-containing protein</fullName>
    </recommendedName>
</protein>
<comment type="caution">
    <text evidence="1">The sequence shown here is derived from an EMBL/GenBank/DDBJ whole genome shotgun (WGS) entry which is preliminary data.</text>
</comment>
<keyword evidence="2" id="KW-1185">Reference proteome</keyword>
<accession>A0A2I9DGC3</accession>
<evidence type="ECO:0000313" key="2">
    <source>
        <dbReference type="Proteomes" id="UP000236569"/>
    </source>
</evidence>
<organism evidence="1 2">
    <name type="scientific">Deinococcus aerius</name>
    <dbReference type="NCBI Taxonomy" id="200253"/>
    <lineage>
        <taxon>Bacteria</taxon>
        <taxon>Thermotogati</taxon>
        <taxon>Deinococcota</taxon>
        <taxon>Deinococci</taxon>
        <taxon>Deinococcales</taxon>
        <taxon>Deinococcaceae</taxon>
        <taxon>Deinococcus</taxon>
    </lineage>
</organism>
<dbReference type="EMBL" id="BFAG01000003">
    <property type="protein sequence ID" value="GBF05168.1"/>
    <property type="molecule type" value="Genomic_DNA"/>
</dbReference>
<gene>
    <name evidence="1" type="ORF">DAERI_030334</name>
</gene>
<dbReference type="Proteomes" id="UP000236569">
    <property type="component" value="Unassembled WGS sequence"/>
</dbReference>
<proteinExistence type="predicted"/>
<evidence type="ECO:0000313" key="1">
    <source>
        <dbReference type="EMBL" id="GBF05168.1"/>
    </source>
</evidence>
<evidence type="ECO:0008006" key="3">
    <source>
        <dbReference type="Google" id="ProtNLM"/>
    </source>
</evidence>
<name>A0A2I9DGC3_9DEIO</name>
<dbReference type="AlphaFoldDB" id="A0A2I9DGC3"/>
<reference evidence="2" key="1">
    <citation type="submission" date="2018-01" db="EMBL/GenBank/DDBJ databases">
        <title>Draft Genome Sequence of the Radioresistant Bacterium Deinococcus aerius TR0125, Isolated from the Higher Atmosphere above Japan.</title>
        <authorList>
            <person name="Satoh K."/>
            <person name="Arai H."/>
            <person name="Sanzen T."/>
            <person name="Kawaguchi Y."/>
            <person name="Hayashi H."/>
            <person name="Yokobori S."/>
            <person name="Yamagishi A."/>
            <person name="Oono Y."/>
            <person name="Narumi I."/>
        </authorList>
    </citation>
    <scope>NUCLEOTIDE SEQUENCE [LARGE SCALE GENOMIC DNA]</scope>
    <source>
        <strain evidence="2">TR0125</strain>
    </source>
</reference>